<evidence type="ECO:0000256" key="7">
    <source>
        <dbReference type="ARBA" id="ARBA00022833"/>
    </source>
</evidence>
<dbReference type="Gene3D" id="1.50.10.20">
    <property type="match status" value="1"/>
</dbReference>
<keyword evidence="3" id="KW-0637">Prenyltransferase</keyword>
<dbReference type="Proteomes" id="UP000095281">
    <property type="component" value="Unplaced"/>
</dbReference>
<dbReference type="GO" id="GO:0046872">
    <property type="term" value="F:metal ion binding"/>
    <property type="evidence" value="ECO:0007669"/>
    <property type="project" value="UniProtKB-KW"/>
</dbReference>
<keyword evidence="5" id="KW-0479">Metal-binding</keyword>
<evidence type="ECO:0000259" key="10">
    <source>
        <dbReference type="Pfam" id="PF00432"/>
    </source>
</evidence>
<dbReference type="AlphaFoldDB" id="A0A1I8BDD9"/>
<dbReference type="WBParaSite" id="MhA1_Contig2057.frz3.gene5">
    <property type="protein sequence ID" value="MhA1_Contig2057.frz3.gene5"/>
    <property type="gene ID" value="MhA1_Contig2057.frz3.gene5"/>
</dbReference>
<evidence type="ECO:0000256" key="6">
    <source>
        <dbReference type="ARBA" id="ARBA00022737"/>
    </source>
</evidence>
<feature type="domain" description="Prenyltransferase alpha-alpha toroid" evidence="10">
    <location>
        <begin position="68"/>
        <end position="192"/>
    </location>
</feature>
<evidence type="ECO:0000256" key="1">
    <source>
        <dbReference type="ARBA" id="ARBA00001947"/>
    </source>
</evidence>
<dbReference type="GO" id="GO:0006412">
    <property type="term" value="P:translation"/>
    <property type="evidence" value="ECO:0007669"/>
    <property type="project" value="InterPro"/>
</dbReference>
<keyword evidence="4" id="KW-0808">Transferase</keyword>
<reference evidence="12" key="1">
    <citation type="submission" date="2016-11" db="UniProtKB">
        <authorList>
            <consortium name="WormBaseParasite"/>
        </authorList>
    </citation>
    <scope>IDENTIFICATION</scope>
</reference>
<name>A0A1I8BDD9_MELHA</name>
<evidence type="ECO:0000256" key="2">
    <source>
        <dbReference type="ARBA" id="ARBA00010497"/>
    </source>
</evidence>
<evidence type="ECO:0000256" key="9">
    <source>
        <dbReference type="ARBA" id="ARBA00032766"/>
    </source>
</evidence>
<protein>
    <recommendedName>
        <fullName evidence="8">Geranylgeranyl transferase type II subunit beta</fullName>
    </recommendedName>
    <alternativeName>
        <fullName evidence="9">Type II protein geranyl-geranyltransferase subunit beta</fullName>
    </alternativeName>
</protein>
<dbReference type="GO" id="GO:0005968">
    <property type="term" value="C:Rab-protein geranylgeranyltransferase complex"/>
    <property type="evidence" value="ECO:0007669"/>
    <property type="project" value="TreeGrafter"/>
</dbReference>
<keyword evidence="11" id="KW-1185">Reference proteome</keyword>
<dbReference type="PANTHER" id="PTHR11774:SF11">
    <property type="entry name" value="GERANYLGERANYL TRANSFERASE TYPE-2 SUBUNIT BETA"/>
    <property type="match status" value="1"/>
</dbReference>
<dbReference type="GO" id="GO:0005840">
    <property type="term" value="C:ribosome"/>
    <property type="evidence" value="ECO:0007669"/>
    <property type="project" value="InterPro"/>
</dbReference>
<proteinExistence type="inferred from homology"/>
<evidence type="ECO:0000256" key="3">
    <source>
        <dbReference type="ARBA" id="ARBA00022602"/>
    </source>
</evidence>
<keyword evidence="7" id="KW-0862">Zinc</keyword>
<dbReference type="InterPro" id="IPR008930">
    <property type="entry name" value="Terpenoid_cyclase/PrenylTrfase"/>
</dbReference>
<dbReference type="InterPro" id="IPR045089">
    <property type="entry name" value="PGGT1B-like"/>
</dbReference>
<sequence length="336" mass="37992">MRNQIAGFITHLMKRIEKGPVRGISIKLQEEERERRDNWVPDISYLDASQHQTINVDQETKEMVEYLIDTEKTVSFIKSLQQEDGSFVGDIAGEVDTRFSFCALASLHFLKQLEAVNIPKAIEFIKSCYNFDGGFGTRPGSESHSGQVYCCVGALAICGCLELINVERTAEWLAERQCPSGGLCGRPEKLPDLKENATKRFAMIVECLDGMNKDLKDSNISRKFLIDFNGRLNGIYDQFQGIGKVAAQSLCGKINMVSSRNMIYGNLKIIFKLVKKVEWPDVDKGFDDVKQVKTNFLDKKRIIIGLFNDLKVEVYEMKDSGELERLDTALTSLFKN</sequence>
<comment type="cofactor">
    <cofactor evidence="1">
        <name>Zn(2+)</name>
        <dbReference type="ChEBI" id="CHEBI:29105"/>
    </cofactor>
</comment>
<evidence type="ECO:0000256" key="8">
    <source>
        <dbReference type="ARBA" id="ARBA00030816"/>
    </source>
</evidence>
<comment type="similarity">
    <text evidence="2">Belongs to the protein prenyltransferase subunit beta family.</text>
</comment>
<evidence type="ECO:0000256" key="5">
    <source>
        <dbReference type="ARBA" id="ARBA00022723"/>
    </source>
</evidence>
<dbReference type="Pfam" id="PF00432">
    <property type="entry name" value="Prenyltrans"/>
    <property type="match status" value="1"/>
</dbReference>
<evidence type="ECO:0000313" key="11">
    <source>
        <dbReference type="Proteomes" id="UP000095281"/>
    </source>
</evidence>
<dbReference type="PANTHER" id="PTHR11774">
    <property type="entry name" value="GERANYLGERANYL TRANSFERASE TYPE BETA SUBUNIT"/>
    <property type="match status" value="1"/>
</dbReference>
<dbReference type="GO" id="GO:0004663">
    <property type="term" value="F:Rab geranylgeranyltransferase activity"/>
    <property type="evidence" value="ECO:0007669"/>
    <property type="project" value="TreeGrafter"/>
</dbReference>
<evidence type="ECO:0000313" key="12">
    <source>
        <dbReference type="WBParaSite" id="MhA1_Contig2057.frz3.gene5"/>
    </source>
</evidence>
<evidence type="ECO:0000256" key="4">
    <source>
        <dbReference type="ARBA" id="ARBA00022679"/>
    </source>
</evidence>
<organism evidence="11 12">
    <name type="scientific">Meloidogyne hapla</name>
    <name type="common">Root-knot nematode worm</name>
    <dbReference type="NCBI Taxonomy" id="6305"/>
    <lineage>
        <taxon>Eukaryota</taxon>
        <taxon>Metazoa</taxon>
        <taxon>Ecdysozoa</taxon>
        <taxon>Nematoda</taxon>
        <taxon>Chromadorea</taxon>
        <taxon>Rhabditida</taxon>
        <taxon>Tylenchina</taxon>
        <taxon>Tylenchomorpha</taxon>
        <taxon>Tylenchoidea</taxon>
        <taxon>Meloidogynidae</taxon>
        <taxon>Meloidogyninae</taxon>
        <taxon>Meloidogyne</taxon>
    </lineage>
</organism>
<keyword evidence="6" id="KW-0677">Repeat</keyword>
<dbReference type="GO" id="GO:0003735">
    <property type="term" value="F:structural constituent of ribosome"/>
    <property type="evidence" value="ECO:0007669"/>
    <property type="project" value="InterPro"/>
</dbReference>
<accession>A0A1I8BDD9</accession>
<dbReference type="InterPro" id="IPR001330">
    <property type="entry name" value="Prenyltrans"/>
</dbReference>
<dbReference type="SUPFAM" id="SSF48239">
    <property type="entry name" value="Terpenoid cyclases/Protein prenyltransferases"/>
    <property type="match status" value="1"/>
</dbReference>